<reference evidence="2" key="1">
    <citation type="submission" date="2018-09" db="EMBL/GenBank/DDBJ databases">
        <authorList>
            <person name="Livingstone P.G."/>
            <person name="Whitworth D.E."/>
        </authorList>
    </citation>
    <scope>NUCLEOTIDE SEQUENCE [LARGE SCALE GENOMIC DNA]</scope>
    <source>
        <strain evidence="2">CA054A</strain>
    </source>
</reference>
<dbReference type="Pfam" id="PF13801">
    <property type="entry name" value="Metal_resist"/>
    <property type="match status" value="1"/>
</dbReference>
<dbReference type="InterPro" id="IPR025961">
    <property type="entry name" value="Metal_resist"/>
</dbReference>
<comment type="caution">
    <text evidence="1">The sequence shown here is derived from an EMBL/GenBank/DDBJ whole genome shotgun (WGS) entry which is preliminary data.</text>
</comment>
<dbReference type="EMBL" id="RAVZ01000042">
    <property type="protein sequence ID" value="RKG91648.1"/>
    <property type="molecule type" value="Genomic_DNA"/>
</dbReference>
<name>A0A3A8J9C9_9BACT</name>
<evidence type="ECO:0000313" key="1">
    <source>
        <dbReference type="EMBL" id="RKG91648.1"/>
    </source>
</evidence>
<dbReference type="Gene3D" id="1.20.120.1490">
    <property type="match status" value="1"/>
</dbReference>
<keyword evidence="2" id="KW-1185">Reference proteome</keyword>
<proteinExistence type="predicted"/>
<dbReference type="RefSeq" id="WP_120540211.1">
    <property type="nucleotide sequence ID" value="NZ_RAVZ01000042.1"/>
</dbReference>
<sequence>MKKTLVIAGTAVVAVTLLTGFGFGGRGHHGSPDPERIKQMVTWKLDDKLDDLDATQAQRSSIHAVKDRLLADGQQLMEGQQAVRTEALAQLESPTPDAAKLHALVDSRIDAFRAFAHKATDAVLEMHRTLTPAQRQELATEYRERTGQK</sequence>
<dbReference type="Proteomes" id="UP000268094">
    <property type="component" value="Unassembled WGS sequence"/>
</dbReference>
<organism evidence="1 2">
    <name type="scientific">Corallococcus terminator</name>
    <dbReference type="NCBI Taxonomy" id="2316733"/>
    <lineage>
        <taxon>Bacteria</taxon>
        <taxon>Pseudomonadati</taxon>
        <taxon>Myxococcota</taxon>
        <taxon>Myxococcia</taxon>
        <taxon>Myxococcales</taxon>
        <taxon>Cystobacterineae</taxon>
        <taxon>Myxococcaceae</taxon>
        <taxon>Corallococcus</taxon>
    </lineage>
</organism>
<protein>
    <submittedName>
        <fullName evidence="1">Periplasmic heavy metal sensor</fullName>
    </submittedName>
</protein>
<gene>
    <name evidence="1" type="ORF">D7V88_09040</name>
</gene>
<dbReference type="AlphaFoldDB" id="A0A3A8J9C9"/>
<accession>A0A3A8J9C9</accession>
<evidence type="ECO:0000313" key="2">
    <source>
        <dbReference type="Proteomes" id="UP000268094"/>
    </source>
</evidence>
<dbReference type="OrthoDB" id="5513467at2"/>